<dbReference type="Pfam" id="PF00392">
    <property type="entry name" value="GntR"/>
    <property type="match status" value="1"/>
</dbReference>
<feature type="domain" description="HTH gntR-type" evidence="5">
    <location>
        <begin position="9"/>
        <end position="75"/>
    </location>
</feature>
<dbReference type="PROSITE" id="PS50949">
    <property type="entry name" value="HTH_GNTR"/>
    <property type="match status" value="1"/>
</dbReference>
<feature type="region of interest" description="Disordered" evidence="4">
    <location>
        <begin position="242"/>
        <end position="285"/>
    </location>
</feature>
<dbReference type="SMART" id="SM00866">
    <property type="entry name" value="UTRA"/>
    <property type="match status" value="1"/>
</dbReference>
<dbReference type="InterPro" id="IPR050679">
    <property type="entry name" value="Bact_HTH_transcr_reg"/>
</dbReference>
<evidence type="ECO:0000256" key="4">
    <source>
        <dbReference type="SAM" id="MobiDB-lite"/>
    </source>
</evidence>
<dbReference type="PANTHER" id="PTHR44846">
    <property type="entry name" value="MANNOSYL-D-GLYCERATE TRANSPORT/METABOLISM SYSTEM REPRESSOR MNGR-RELATED"/>
    <property type="match status" value="1"/>
</dbReference>
<protein>
    <submittedName>
        <fullName evidence="6">Transcriptional regulator</fullName>
    </submittedName>
</protein>
<dbReference type="Pfam" id="PF07702">
    <property type="entry name" value="UTRA"/>
    <property type="match status" value="1"/>
</dbReference>
<organism evidence="6 7">
    <name type="scientific">Kitasatospora indigofera</name>
    <dbReference type="NCBI Taxonomy" id="67307"/>
    <lineage>
        <taxon>Bacteria</taxon>
        <taxon>Bacillati</taxon>
        <taxon>Actinomycetota</taxon>
        <taxon>Actinomycetes</taxon>
        <taxon>Kitasatosporales</taxon>
        <taxon>Streptomycetaceae</taxon>
        <taxon>Kitasatospora</taxon>
    </lineage>
</organism>
<name>A0A919KL62_9ACTN</name>
<dbReference type="SMART" id="SM00345">
    <property type="entry name" value="HTH_GNTR"/>
    <property type="match status" value="1"/>
</dbReference>
<keyword evidence="3" id="KW-0804">Transcription</keyword>
<reference evidence="6" key="1">
    <citation type="journal article" date="2014" name="Int. J. Syst. Evol. Microbiol.">
        <title>Complete genome sequence of Corynebacterium casei LMG S-19264T (=DSM 44701T), isolated from a smear-ripened cheese.</title>
        <authorList>
            <consortium name="US DOE Joint Genome Institute (JGI-PGF)"/>
            <person name="Walter F."/>
            <person name="Albersmeier A."/>
            <person name="Kalinowski J."/>
            <person name="Ruckert C."/>
        </authorList>
    </citation>
    <scope>NUCLEOTIDE SEQUENCE</scope>
    <source>
        <strain evidence="6">JCM 4646</strain>
    </source>
</reference>
<dbReference type="AlphaFoldDB" id="A0A919KL62"/>
<keyword evidence="7" id="KW-1185">Reference proteome</keyword>
<comment type="caution">
    <text evidence="6">The sequence shown here is derived from an EMBL/GenBank/DDBJ whole genome shotgun (WGS) entry which is preliminary data.</text>
</comment>
<dbReference type="GO" id="GO:0003700">
    <property type="term" value="F:DNA-binding transcription factor activity"/>
    <property type="evidence" value="ECO:0007669"/>
    <property type="project" value="InterPro"/>
</dbReference>
<evidence type="ECO:0000313" key="6">
    <source>
        <dbReference type="EMBL" id="GHH63699.1"/>
    </source>
</evidence>
<evidence type="ECO:0000259" key="5">
    <source>
        <dbReference type="PROSITE" id="PS50949"/>
    </source>
</evidence>
<dbReference type="CDD" id="cd07377">
    <property type="entry name" value="WHTH_GntR"/>
    <property type="match status" value="1"/>
</dbReference>
<dbReference type="Proteomes" id="UP000617734">
    <property type="component" value="Unassembled WGS sequence"/>
</dbReference>
<evidence type="ECO:0000256" key="2">
    <source>
        <dbReference type="ARBA" id="ARBA00023125"/>
    </source>
</evidence>
<proteinExistence type="predicted"/>
<gene>
    <name evidence="6" type="ORF">GCM10018781_13650</name>
</gene>
<evidence type="ECO:0000256" key="1">
    <source>
        <dbReference type="ARBA" id="ARBA00023015"/>
    </source>
</evidence>
<dbReference type="Gene3D" id="1.10.10.10">
    <property type="entry name" value="Winged helix-like DNA-binding domain superfamily/Winged helix DNA-binding domain"/>
    <property type="match status" value="1"/>
</dbReference>
<keyword evidence="2" id="KW-0238">DNA-binding</keyword>
<dbReference type="EMBL" id="BNBO01000004">
    <property type="protein sequence ID" value="GHH63699.1"/>
    <property type="molecule type" value="Genomic_DNA"/>
</dbReference>
<dbReference type="SUPFAM" id="SSF64288">
    <property type="entry name" value="Chorismate lyase-like"/>
    <property type="match status" value="1"/>
</dbReference>
<keyword evidence="1" id="KW-0805">Transcription regulation</keyword>
<dbReference type="InterPro" id="IPR028978">
    <property type="entry name" value="Chorismate_lyase_/UTRA_dom_sf"/>
</dbReference>
<dbReference type="Gene3D" id="3.40.1410.10">
    <property type="entry name" value="Chorismate lyase-like"/>
    <property type="match status" value="1"/>
</dbReference>
<dbReference type="GO" id="GO:0045892">
    <property type="term" value="P:negative regulation of DNA-templated transcription"/>
    <property type="evidence" value="ECO:0007669"/>
    <property type="project" value="TreeGrafter"/>
</dbReference>
<dbReference type="PANTHER" id="PTHR44846:SF1">
    <property type="entry name" value="MANNOSYL-D-GLYCERATE TRANSPORT_METABOLISM SYSTEM REPRESSOR MNGR-RELATED"/>
    <property type="match status" value="1"/>
</dbReference>
<reference evidence="6" key="2">
    <citation type="submission" date="2020-09" db="EMBL/GenBank/DDBJ databases">
        <authorList>
            <person name="Sun Q."/>
            <person name="Ohkuma M."/>
        </authorList>
    </citation>
    <scope>NUCLEOTIDE SEQUENCE</scope>
    <source>
        <strain evidence="6">JCM 4646</strain>
    </source>
</reference>
<evidence type="ECO:0000256" key="3">
    <source>
        <dbReference type="ARBA" id="ARBA00023163"/>
    </source>
</evidence>
<dbReference type="InterPro" id="IPR036390">
    <property type="entry name" value="WH_DNA-bd_sf"/>
</dbReference>
<dbReference type="InterPro" id="IPR011663">
    <property type="entry name" value="UTRA"/>
</dbReference>
<dbReference type="RefSeq" id="WP_190209845.1">
    <property type="nucleotide sequence ID" value="NZ_BNBO01000004.1"/>
</dbReference>
<accession>A0A919KL62</accession>
<dbReference type="GO" id="GO:0003677">
    <property type="term" value="F:DNA binding"/>
    <property type="evidence" value="ECO:0007669"/>
    <property type="project" value="UniProtKB-KW"/>
</dbReference>
<dbReference type="InterPro" id="IPR036388">
    <property type="entry name" value="WH-like_DNA-bd_sf"/>
</dbReference>
<dbReference type="SUPFAM" id="SSF46785">
    <property type="entry name" value="Winged helix' DNA-binding domain"/>
    <property type="match status" value="1"/>
</dbReference>
<dbReference type="GeneID" id="95351861"/>
<dbReference type="PRINTS" id="PR00035">
    <property type="entry name" value="HTHGNTR"/>
</dbReference>
<evidence type="ECO:0000313" key="7">
    <source>
        <dbReference type="Proteomes" id="UP000617734"/>
    </source>
</evidence>
<sequence length="285" mass="30664">MGAEDSGPVLKRTRVRDYLRNLVESQAAGDPIPSERALCEQLGVSRPTLRAAVDELVTTGLIVREHGRGMFVAPAKITQELAMAGEDSAFVLPRAAGSWASRVLEFSVIQAGARVGRKLHISPAAEIVYIARLRLVDGEPMAIEHLHVPAALVPGLTPADMESGDFYELLRDQHGIQVHQAVQSIEPTVTSEREARLLSVPVLSPALLFERLTTDGTGRPVEYVHSLYRGDRYRIVSRISLADPGHPAPATDQDASRHHPGIPPGDLTNGAGGRTVTVGDVQPTP</sequence>
<dbReference type="InterPro" id="IPR000524">
    <property type="entry name" value="Tscrpt_reg_HTH_GntR"/>
</dbReference>